<dbReference type="Proteomes" id="UP001454036">
    <property type="component" value="Unassembled WGS sequence"/>
</dbReference>
<name>A0AAV3NL79_LITER</name>
<evidence type="ECO:0000313" key="9">
    <source>
        <dbReference type="Proteomes" id="UP001454036"/>
    </source>
</evidence>
<dbReference type="EMBL" id="BAABME010000133">
    <property type="protein sequence ID" value="GAA0139939.1"/>
    <property type="molecule type" value="Genomic_DNA"/>
</dbReference>
<sequence length="426" mass="48524">MPNQRFEALFLNWWRRFSRRQLMVATSTATVVIFTLVFISNPNKTTLEYSIDSEVLESNWVPLTLLSNAQQKGAFCLDGSVPGYHIQRGSGSGNDNWLLHVEGGGWCNTVKSCSSRKRSPLGSSIHMEQQVQFFGILSNDPSQNPDFFSWTKVKIRYCDGASFSGHKGSEFKNETKLFFRGQIIWDAIMDELSSLGLSRGKQALLTGCSAGALATLLHCDYFREIFPKDANVKCLSDGGLFLNVYCSSKTLVNSSLSRVFFLKTIRRDSIELFYQDVVHLQGVVDSLDKDCLSKVKPHKCFFPQEFVKNIKTPLFLVNPAYDWWQNIYNCNPNQLEILHGFRDTMLKSVKEFQQTKEIGFFVNSCFTHCQTWKAETWHSPTSPRVDNKTIAEAVGDWYFNRKAAKHIDCPFPCNPTCVNQDFTPHL</sequence>
<keyword evidence="5 6" id="KW-0961">Cell wall biogenesis/degradation</keyword>
<keyword evidence="4 6" id="KW-0134">Cell wall</keyword>
<evidence type="ECO:0000256" key="5">
    <source>
        <dbReference type="ARBA" id="ARBA00023316"/>
    </source>
</evidence>
<dbReference type="InterPro" id="IPR004963">
    <property type="entry name" value="PAE/NOTUM"/>
</dbReference>
<evidence type="ECO:0000256" key="7">
    <source>
        <dbReference type="SAM" id="Phobius"/>
    </source>
</evidence>
<comment type="caution">
    <text evidence="8">The sequence shown here is derived from an EMBL/GenBank/DDBJ whole genome shotgun (WGS) entry which is preliminary data.</text>
</comment>
<dbReference type="GO" id="GO:0071555">
    <property type="term" value="P:cell wall organization"/>
    <property type="evidence" value="ECO:0007669"/>
    <property type="project" value="UniProtKB-KW"/>
</dbReference>
<dbReference type="PANTHER" id="PTHR21562">
    <property type="entry name" value="NOTUM-RELATED"/>
    <property type="match status" value="1"/>
</dbReference>
<keyword evidence="7" id="KW-0812">Transmembrane</keyword>
<organism evidence="8 9">
    <name type="scientific">Lithospermum erythrorhizon</name>
    <name type="common">Purple gromwell</name>
    <name type="synonym">Lithospermum officinale var. erythrorhizon</name>
    <dbReference type="NCBI Taxonomy" id="34254"/>
    <lineage>
        <taxon>Eukaryota</taxon>
        <taxon>Viridiplantae</taxon>
        <taxon>Streptophyta</taxon>
        <taxon>Embryophyta</taxon>
        <taxon>Tracheophyta</taxon>
        <taxon>Spermatophyta</taxon>
        <taxon>Magnoliopsida</taxon>
        <taxon>eudicotyledons</taxon>
        <taxon>Gunneridae</taxon>
        <taxon>Pentapetalae</taxon>
        <taxon>asterids</taxon>
        <taxon>lamiids</taxon>
        <taxon>Boraginales</taxon>
        <taxon>Boraginaceae</taxon>
        <taxon>Boraginoideae</taxon>
        <taxon>Lithospermeae</taxon>
        <taxon>Lithospermum</taxon>
    </lineage>
</organism>
<evidence type="ECO:0000256" key="4">
    <source>
        <dbReference type="ARBA" id="ARBA00022512"/>
    </source>
</evidence>
<keyword evidence="9" id="KW-1185">Reference proteome</keyword>
<reference evidence="8 9" key="1">
    <citation type="submission" date="2024-01" db="EMBL/GenBank/DDBJ databases">
        <title>The complete chloroplast genome sequence of Lithospermum erythrorhizon: insights into the phylogenetic relationship among Boraginaceae species and the maternal lineages of purple gromwells.</title>
        <authorList>
            <person name="Okada T."/>
            <person name="Watanabe K."/>
        </authorList>
    </citation>
    <scope>NUCLEOTIDE SEQUENCE [LARGE SCALE GENOMIC DNA]</scope>
</reference>
<proteinExistence type="inferred from homology"/>
<evidence type="ECO:0000313" key="8">
    <source>
        <dbReference type="EMBL" id="GAA0139939.1"/>
    </source>
</evidence>
<keyword evidence="7" id="KW-1133">Transmembrane helix</keyword>
<feature type="transmembrane region" description="Helical" evidence="7">
    <location>
        <begin position="21"/>
        <end position="39"/>
    </location>
</feature>
<evidence type="ECO:0000256" key="2">
    <source>
        <dbReference type="ARBA" id="ARBA00004191"/>
    </source>
</evidence>
<keyword evidence="7" id="KW-0472">Membrane</keyword>
<evidence type="ECO:0000256" key="3">
    <source>
        <dbReference type="ARBA" id="ARBA00005784"/>
    </source>
</evidence>
<gene>
    <name evidence="8" type="ORF">LIER_01384</name>
</gene>
<comment type="similarity">
    <text evidence="3 6">Belongs to the pectinacetylesterase family.</text>
</comment>
<dbReference type="PANTHER" id="PTHR21562:SF83">
    <property type="entry name" value="PECTIN ACETYLESTERASE 4"/>
    <property type="match status" value="1"/>
</dbReference>
<accession>A0AAV3NL79</accession>
<dbReference type="GO" id="GO:0016787">
    <property type="term" value="F:hydrolase activity"/>
    <property type="evidence" value="ECO:0007669"/>
    <property type="project" value="UniProtKB-KW"/>
</dbReference>
<keyword evidence="6" id="KW-0378">Hydrolase</keyword>
<dbReference type="Pfam" id="PF03283">
    <property type="entry name" value="PAE"/>
    <property type="match status" value="1"/>
</dbReference>
<evidence type="ECO:0000256" key="1">
    <source>
        <dbReference type="ARBA" id="ARBA00003534"/>
    </source>
</evidence>
<protein>
    <recommendedName>
        <fullName evidence="6">Pectin acetylesterase</fullName>
        <ecNumber evidence="6">3.1.1.-</ecNumber>
    </recommendedName>
</protein>
<evidence type="ECO:0000256" key="6">
    <source>
        <dbReference type="RuleBase" id="RU363114"/>
    </source>
</evidence>
<keyword evidence="6" id="KW-0964">Secreted</keyword>
<dbReference type="EC" id="3.1.1.-" evidence="6"/>
<dbReference type="AlphaFoldDB" id="A0AAV3NL79"/>
<comment type="function">
    <text evidence="1 6">Hydrolyzes acetyl esters in homogalacturonan regions of pectin. In type I primary cell wall, galacturonic acid residues of pectin can be acetylated at the O-2 and O-3 positions. Decreasing the degree of acetylation of pectin gels in vitro alters their physical properties.</text>
</comment>
<comment type="subcellular location">
    <subcellularLocation>
        <location evidence="2 6">Secreted</location>
        <location evidence="2 6">Cell wall</location>
    </subcellularLocation>
</comment>